<accession>A0A379E112</accession>
<feature type="transmembrane region" description="Helical" evidence="1">
    <location>
        <begin position="141"/>
        <end position="161"/>
    </location>
</feature>
<keyword evidence="1" id="KW-0812">Transmembrane</keyword>
<evidence type="ECO:0000313" key="2">
    <source>
        <dbReference type="EMBL" id="SUB86376.1"/>
    </source>
</evidence>
<evidence type="ECO:0000256" key="1">
    <source>
        <dbReference type="SAM" id="Phobius"/>
    </source>
</evidence>
<feature type="transmembrane region" description="Helical" evidence="1">
    <location>
        <begin position="111"/>
        <end position="134"/>
    </location>
</feature>
<keyword evidence="1" id="KW-1133">Transmembrane helix</keyword>
<name>A0A379E112_9BACT</name>
<gene>
    <name evidence="2" type="ORF">NCTC13067_00008</name>
</gene>
<evidence type="ECO:0008006" key="4">
    <source>
        <dbReference type="Google" id="ProtNLM"/>
    </source>
</evidence>
<sequence length="231" mass="25458">MTCPHRLYKDRMSSRHERQVLKSVKNMKLSFSGKITKSSMILLIVAALFTAVSAFTSVWRIDLSAPQYPEGMVLYIGGTEGVSGGDDGNDLYKINELNHYVGMAQIHPGDFWEFTVLPILLCAFAVLFLVAAIMKSKKLSIASLISFGIFGILGFVDFYHWTYVYGHNLSPDAPIKVPGMAYQPPIIGEKQLLNFDALSQPDLGGYLLVAAGLLLAFVVIKEMGVFGNKKN</sequence>
<evidence type="ECO:0000313" key="3">
    <source>
        <dbReference type="Proteomes" id="UP000255469"/>
    </source>
</evidence>
<dbReference type="Proteomes" id="UP000255469">
    <property type="component" value="Unassembled WGS sequence"/>
</dbReference>
<feature type="transmembrane region" description="Helical" evidence="1">
    <location>
        <begin position="203"/>
        <end position="220"/>
    </location>
</feature>
<protein>
    <recommendedName>
        <fullName evidence="4">Copper chaperone NosL</fullName>
    </recommendedName>
</protein>
<dbReference type="EMBL" id="UGTM01000001">
    <property type="protein sequence ID" value="SUB86376.1"/>
    <property type="molecule type" value="Genomic_DNA"/>
</dbReference>
<reference evidence="2 3" key="1">
    <citation type="submission" date="2018-06" db="EMBL/GenBank/DDBJ databases">
        <authorList>
            <consortium name="Pathogen Informatics"/>
            <person name="Doyle S."/>
        </authorList>
    </citation>
    <scope>NUCLEOTIDE SEQUENCE [LARGE SCALE GENOMIC DNA]</scope>
    <source>
        <strain evidence="2 3">NCTC13067</strain>
    </source>
</reference>
<proteinExistence type="predicted"/>
<keyword evidence="1" id="KW-0472">Membrane</keyword>
<organism evidence="2 3">
    <name type="scientific">Prevotella denticola</name>
    <dbReference type="NCBI Taxonomy" id="28129"/>
    <lineage>
        <taxon>Bacteria</taxon>
        <taxon>Pseudomonadati</taxon>
        <taxon>Bacteroidota</taxon>
        <taxon>Bacteroidia</taxon>
        <taxon>Bacteroidales</taxon>
        <taxon>Prevotellaceae</taxon>
        <taxon>Prevotella</taxon>
    </lineage>
</organism>
<dbReference type="AlphaFoldDB" id="A0A379E112"/>